<feature type="chain" id="PRO_5015419507" description="UrcA family protein" evidence="1">
    <location>
        <begin position="18"/>
        <end position="146"/>
    </location>
</feature>
<dbReference type="RefSeq" id="WP_106160329.1">
    <property type="nucleotide sequence ID" value="NZ_PVTT01000002.1"/>
</dbReference>
<keyword evidence="3" id="KW-1185">Reference proteome</keyword>
<accession>A0A2T0X124</accession>
<comment type="caution">
    <text evidence="2">The sequence shown here is derived from an EMBL/GenBank/DDBJ whole genome shotgun (WGS) entry which is preliminary data.</text>
</comment>
<keyword evidence="1" id="KW-0732">Signal</keyword>
<sequence length="146" mass="14935">MRPALLAPLLAAAPAFADADLTARYLAAAEAMRAPLSTMFAACAPGLPPLPGRLGDDATDAAQACVIEGALERHGRDYAEALVAEAEAFAESAFVSLTSMAALVGPTTSDERTLAIVRECGVPEASQGAPAGRYMAAHMQAMLACM</sequence>
<proteinExistence type="predicted"/>
<evidence type="ECO:0000313" key="2">
    <source>
        <dbReference type="EMBL" id="PRY92648.1"/>
    </source>
</evidence>
<evidence type="ECO:0000313" key="3">
    <source>
        <dbReference type="Proteomes" id="UP000238801"/>
    </source>
</evidence>
<gene>
    <name evidence="2" type="ORF">BCF33_1499</name>
</gene>
<dbReference type="AlphaFoldDB" id="A0A2T0X124"/>
<dbReference type="Proteomes" id="UP000238801">
    <property type="component" value="Unassembled WGS sequence"/>
</dbReference>
<name>A0A2T0X124_9RHOB</name>
<evidence type="ECO:0000256" key="1">
    <source>
        <dbReference type="SAM" id="SignalP"/>
    </source>
</evidence>
<dbReference type="EMBL" id="PVTT01000002">
    <property type="protein sequence ID" value="PRY92648.1"/>
    <property type="molecule type" value="Genomic_DNA"/>
</dbReference>
<organism evidence="2 3">
    <name type="scientific">Hasllibacter halocynthiae</name>
    <dbReference type="NCBI Taxonomy" id="595589"/>
    <lineage>
        <taxon>Bacteria</taxon>
        <taxon>Pseudomonadati</taxon>
        <taxon>Pseudomonadota</taxon>
        <taxon>Alphaproteobacteria</taxon>
        <taxon>Rhodobacterales</taxon>
        <taxon>Roseobacteraceae</taxon>
        <taxon>Hasllibacter</taxon>
    </lineage>
</organism>
<feature type="signal peptide" evidence="1">
    <location>
        <begin position="1"/>
        <end position="17"/>
    </location>
</feature>
<protein>
    <recommendedName>
        <fullName evidence="4">UrcA family protein</fullName>
    </recommendedName>
</protein>
<reference evidence="2 3" key="1">
    <citation type="submission" date="2018-03" db="EMBL/GenBank/DDBJ databases">
        <title>Genomic Encyclopedia of Archaeal and Bacterial Type Strains, Phase II (KMG-II): from individual species to whole genera.</title>
        <authorList>
            <person name="Goeker M."/>
        </authorList>
    </citation>
    <scope>NUCLEOTIDE SEQUENCE [LARGE SCALE GENOMIC DNA]</scope>
    <source>
        <strain evidence="2 3">DSM 29318</strain>
    </source>
</reference>
<evidence type="ECO:0008006" key="4">
    <source>
        <dbReference type="Google" id="ProtNLM"/>
    </source>
</evidence>